<reference evidence="2" key="2">
    <citation type="journal article" date="2018" name="Mol. Plant Microbe Interact.">
        <title>Genome sequence resources for the wheat stripe rust pathogen (Puccinia striiformis f. sp. tritici) and the barley stripe rust pathogen (Puccinia striiformis f. sp. hordei).</title>
        <authorList>
            <person name="Xia C."/>
            <person name="Wang M."/>
            <person name="Yin C."/>
            <person name="Cornejo O.E."/>
            <person name="Hulbert S.H."/>
            <person name="Chen X."/>
        </authorList>
    </citation>
    <scope>NUCLEOTIDE SEQUENCE [LARGE SCALE GENOMIC DNA]</scope>
    <source>
        <strain evidence="2">93-210</strain>
    </source>
</reference>
<evidence type="ECO:0000313" key="1">
    <source>
        <dbReference type="EMBL" id="KAI7954054.1"/>
    </source>
</evidence>
<dbReference type="Proteomes" id="UP001060170">
    <property type="component" value="Chromosome 6"/>
</dbReference>
<accession>A0ACC0EIW1</accession>
<sequence length="121" mass="13449">MTKRRLQTNEVTLWYQVSCLLPVETPARQAAKTRLTQGVESIVGAEVTKNANSFLLCQKKLVDQILQDHWDKISVTKTPLPLGYTEVTNTGTNRDISTPTKYLSLVGSISYLIVGTRPDLA</sequence>
<name>A0ACC0EIW1_9BASI</name>
<organism evidence="1 2">
    <name type="scientific">Puccinia striiformis f. sp. tritici</name>
    <dbReference type="NCBI Taxonomy" id="168172"/>
    <lineage>
        <taxon>Eukaryota</taxon>
        <taxon>Fungi</taxon>
        <taxon>Dikarya</taxon>
        <taxon>Basidiomycota</taxon>
        <taxon>Pucciniomycotina</taxon>
        <taxon>Pucciniomycetes</taxon>
        <taxon>Pucciniales</taxon>
        <taxon>Pucciniaceae</taxon>
        <taxon>Puccinia</taxon>
    </lineage>
</organism>
<protein>
    <submittedName>
        <fullName evidence="1">Uncharacterized protein</fullName>
    </submittedName>
</protein>
<dbReference type="EMBL" id="CM045870">
    <property type="protein sequence ID" value="KAI7954054.1"/>
    <property type="molecule type" value="Genomic_DNA"/>
</dbReference>
<reference evidence="2" key="1">
    <citation type="journal article" date="2018" name="BMC Genomics">
        <title>Genomic insights into host adaptation between the wheat stripe rust pathogen (Puccinia striiformis f. sp. tritici) and the barley stripe rust pathogen (Puccinia striiformis f. sp. hordei).</title>
        <authorList>
            <person name="Xia C."/>
            <person name="Wang M."/>
            <person name="Yin C."/>
            <person name="Cornejo O.E."/>
            <person name="Hulbert S.H."/>
            <person name="Chen X."/>
        </authorList>
    </citation>
    <scope>NUCLEOTIDE SEQUENCE [LARGE SCALE GENOMIC DNA]</scope>
    <source>
        <strain evidence="2">93-210</strain>
    </source>
</reference>
<comment type="caution">
    <text evidence="1">The sequence shown here is derived from an EMBL/GenBank/DDBJ whole genome shotgun (WGS) entry which is preliminary data.</text>
</comment>
<evidence type="ECO:0000313" key="2">
    <source>
        <dbReference type="Proteomes" id="UP001060170"/>
    </source>
</evidence>
<keyword evidence="2" id="KW-1185">Reference proteome</keyword>
<reference evidence="1 2" key="3">
    <citation type="journal article" date="2022" name="Microbiol. Spectr.">
        <title>Folding features and dynamics of 3D genome architecture in plant fungal pathogens.</title>
        <authorList>
            <person name="Xia C."/>
        </authorList>
    </citation>
    <scope>NUCLEOTIDE SEQUENCE [LARGE SCALE GENOMIC DNA]</scope>
    <source>
        <strain evidence="1 2">93-210</strain>
    </source>
</reference>
<gene>
    <name evidence="1" type="ORF">MJO28_006601</name>
</gene>
<proteinExistence type="predicted"/>